<keyword evidence="1" id="KW-1133">Transmembrane helix</keyword>
<dbReference type="RefSeq" id="WP_152892067.1">
    <property type="nucleotide sequence ID" value="NZ_WHJC01000425.1"/>
</dbReference>
<feature type="transmembrane region" description="Helical" evidence="1">
    <location>
        <begin position="7"/>
        <end position="27"/>
    </location>
</feature>
<feature type="transmembrane region" description="Helical" evidence="1">
    <location>
        <begin position="64"/>
        <end position="82"/>
    </location>
</feature>
<gene>
    <name evidence="2" type="ORF">GBZ86_15230</name>
</gene>
<name>A0A6I1MNT4_9CLOT</name>
<evidence type="ECO:0000313" key="3">
    <source>
        <dbReference type="Proteomes" id="UP000430345"/>
    </source>
</evidence>
<proteinExistence type="predicted"/>
<protein>
    <submittedName>
        <fullName evidence="2">Uncharacterized protein</fullName>
    </submittedName>
</protein>
<dbReference type="EMBL" id="WHJC01000425">
    <property type="protein sequence ID" value="MPQ45075.1"/>
    <property type="molecule type" value="Genomic_DNA"/>
</dbReference>
<comment type="caution">
    <text evidence="2">The sequence shown here is derived from an EMBL/GenBank/DDBJ whole genome shotgun (WGS) entry which is preliminary data.</text>
</comment>
<evidence type="ECO:0000313" key="2">
    <source>
        <dbReference type="EMBL" id="MPQ45075.1"/>
    </source>
</evidence>
<keyword evidence="1" id="KW-0812">Transmembrane</keyword>
<keyword evidence="3" id="KW-1185">Reference proteome</keyword>
<feature type="transmembrane region" description="Helical" evidence="1">
    <location>
        <begin position="33"/>
        <end position="52"/>
    </location>
</feature>
<accession>A0A6I1MNT4</accession>
<reference evidence="2 3" key="1">
    <citation type="submission" date="2019-10" db="EMBL/GenBank/DDBJ databases">
        <title>The Genome Sequence of Clostridium tarantellae Isolated from Fish Brain.</title>
        <authorList>
            <person name="Bano L."/>
            <person name="Kiel M."/>
            <person name="Sales G."/>
            <person name="Doxey A.C."/>
            <person name="Mansfield M.J."/>
            <person name="Schiavone M."/>
            <person name="Rossetto O."/>
            <person name="Pirazzini M."/>
            <person name="Dobrindt U."/>
            <person name="Montecucco C."/>
        </authorList>
    </citation>
    <scope>NUCLEOTIDE SEQUENCE [LARGE SCALE GENOMIC DNA]</scope>
    <source>
        <strain evidence="2 3">DSM 3997</strain>
    </source>
</reference>
<keyword evidence="1" id="KW-0472">Membrane</keyword>
<dbReference type="Proteomes" id="UP000430345">
    <property type="component" value="Unassembled WGS sequence"/>
</dbReference>
<organism evidence="2 3">
    <name type="scientific">Clostridium tarantellae</name>
    <dbReference type="NCBI Taxonomy" id="39493"/>
    <lineage>
        <taxon>Bacteria</taxon>
        <taxon>Bacillati</taxon>
        <taxon>Bacillota</taxon>
        <taxon>Clostridia</taxon>
        <taxon>Eubacteriales</taxon>
        <taxon>Clostridiaceae</taxon>
        <taxon>Clostridium</taxon>
    </lineage>
</organism>
<evidence type="ECO:0000256" key="1">
    <source>
        <dbReference type="SAM" id="Phobius"/>
    </source>
</evidence>
<sequence length="83" mass="8902">MKTKNICTAIIIGVQLLGTILLILSIFISNMKILGNIGVGIMGLANITFGYVMSKNTSIKQGWLLIVSGIILVIVSITTLILR</sequence>
<dbReference type="AlphaFoldDB" id="A0A6I1MNT4"/>